<dbReference type="Gramene" id="RZC54534">
    <property type="protein sequence ID" value="RZC54534"/>
    <property type="gene ID" value="C5167_013397"/>
</dbReference>
<gene>
    <name evidence="1" type="ORF">C5167_013397</name>
</gene>
<evidence type="ECO:0000313" key="2">
    <source>
        <dbReference type="Proteomes" id="UP000316621"/>
    </source>
</evidence>
<protein>
    <submittedName>
        <fullName evidence="1">Uncharacterized protein</fullName>
    </submittedName>
</protein>
<sequence length="67" mass="8194">MFDWHYPKQARRHDEIGILIGIIQNKPHCMKKLDRWCQRRERRRIVCQPTKLRASIGENVMYSSERL</sequence>
<reference evidence="1 2" key="1">
    <citation type="journal article" date="2018" name="Science">
        <title>The opium poppy genome and morphinan production.</title>
        <authorList>
            <person name="Guo L."/>
            <person name="Winzer T."/>
            <person name="Yang X."/>
            <person name="Li Y."/>
            <person name="Ning Z."/>
            <person name="He Z."/>
            <person name="Teodor R."/>
            <person name="Lu Y."/>
            <person name="Bowser T.A."/>
            <person name="Graham I.A."/>
            <person name="Ye K."/>
        </authorList>
    </citation>
    <scope>NUCLEOTIDE SEQUENCE [LARGE SCALE GENOMIC DNA]</scope>
    <source>
        <strain evidence="2">cv. HN1</strain>
        <tissue evidence="1">Leaves</tissue>
    </source>
</reference>
<keyword evidence="2" id="KW-1185">Reference proteome</keyword>
<organism evidence="1 2">
    <name type="scientific">Papaver somniferum</name>
    <name type="common">Opium poppy</name>
    <dbReference type="NCBI Taxonomy" id="3469"/>
    <lineage>
        <taxon>Eukaryota</taxon>
        <taxon>Viridiplantae</taxon>
        <taxon>Streptophyta</taxon>
        <taxon>Embryophyta</taxon>
        <taxon>Tracheophyta</taxon>
        <taxon>Spermatophyta</taxon>
        <taxon>Magnoliopsida</taxon>
        <taxon>Ranunculales</taxon>
        <taxon>Papaveraceae</taxon>
        <taxon>Papaveroideae</taxon>
        <taxon>Papaver</taxon>
    </lineage>
</organism>
<name>A0A4Y7J069_PAPSO</name>
<accession>A0A4Y7J069</accession>
<proteinExistence type="predicted"/>
<evidence type="ECO:0000313" key="1">
    <source>
        <dbReference type="EMBL" id="RZC54534.1"/>
    </source>
</evidence>
<dbReference type="Proteomes" id="UP000316621">
    <property type="component" value="Chromosome 3"/>
</dbReference>
<dbReference type="AlphaFoldDB" id="A0A4Y7J069"/>
<dbReference type="EMBL" id="CM010717">
    <property type="protein sequence ID" value="RZC54534.1"/>
    <property type="molecule type" value="Genomic_DNA"/>
</dbReference>